<organism evidence="4 5">
    <name type="scientific">Arsenicicoccus piscis</name>
    <dbReference type="NCBI Taxonomy" id="673954"/>
    <lineage>
        <taxon>Bacteria</taxon>
        <taxon>Bacillati</taxon>
        <taxon>Actinomycetota</taxon>
        <taxon>Actinomycetes</taxon>
        <taxon>Micrococcales</taxon>
        <taxon>Intrasporangiaceae</taxon>
        <taxon>Arsenicicoccus</taxon>
    </lineage>
</organism>
<evidence type="ECO:0000313" key="4">
    <source>
        <dbReference type="EMBL" id="GMA18678.1"/>
    </source>
</evidence>
<sequence>MVSLSGPLSRSAPTGVAVAGVHRGVRSRSRWIGSPAYWQVMRVPILVVVIATTNGILLTAIRVTKTALPWALLELLLVVAALFLPRRDYQRVAGVMVSGLVIVVAIAAPDDRLVLTASAAVVAGSVPLMSRLLRQRHRLGVTGGEGEFMLADLRRRLSQHGRLPMLPTGWRAEAQVKPANGDSFAGDFLVASHHADTVLEVALVDVSGKGIRAGTRALQLSGALGGLLGSVPAEAFLPMANRYLTQQDWGDAFASVVHLSIDLQSGTYSVGRAGHPPAAQLRGGSGIWRLVDSPAGPRSA</sequence>
<keyword evidence="2" id="KW-0472">Membrane</keyword>
<reference evidence="5" key="1">
    <citation type="journal article" date="2019" name="Int. J. Syst. Evol. Microbiol.">
        <title>The Global Catalogue of Microorganisms (GCM) 10K type strain sequencing project: providing services to taxonomists for standard genome sequencing and annotation.</title>
        <authorList>
            <consortium name="The Broad Institute Genomics Platform"/>
            <consortium name="The Broad Institute Genome Sequencing Center for Infectious Disease"/>
            <person name="Wu L."/>
            <person name="Ma J."/>
        </authorList>
    </citation>
    <scope>NUCLEOTIDE SEQUENCE [LARGE SCALE GENOMIC DNA]</scope>
    <source>
        <strain evidence="5">NBRC 105830</strain>
    </source>
</reference>
<evidence type="ECO:0000256" key="1">
    <source>
        <dbReference type="ARBA" id="ARBA00022801"/>
    </source>
</evidence>
<accession>A0ABQ6HKT4</accession>
<feature type="transmembrane region" description="Helical" evidence="2">
    <location>
        <begin position="92"/>
        <end position="108"/>
    </location>
</feature>
<name>A0ABQ6HKT4_9MICO</name>
<dbReference type="Gene3D" id="3.60.40.10">
    <property type="entry name" value="PPM-type phosphatase domain"/>
    <property type="match status" value="1"/>
</dbReference>
<evidence type="ECO:0000256" key="2">
    <source>
        <dbReference type="SAM" id="Phobius"/>
    </source>
</evidence>
<dbReference type="PANTHER" id="PTHR43156:SF2">
    <property type="entry name" value="STAGE II SPORULATION PROTEIN E"/>
    <property type="match status" value="1"/>
</dbReference>
<feature type="transmembrane region" description="Helical" evidence="2">
    <location>
        <begin position="36"/>
        <end position="61"/>
    </location>
</feature>
<keyword evidence="2" id="KW-0812">Transmembrane</keyword>
<keyword evidence="2" id="KW-1133">Transmembrane helix</keyword>
<dbReference type="InterPro" id="IPR036457">
    <property type="entry name" value="PPM-type-like_dom_sf"/>
</dbReference>
<feature type="transmembrane region" description="Helical" evidence="2">
    <location>
        <begin position="114"/>
        <end position="133"/>
    </location>
</feature>
<dbReference type="EMBL" id="BSUJ01000001">
    <property type="protein sequence ID" value="GMA18678.1"/>
    <property type="molecule type" value="Genomic_DNA"/>
</dbReference>
<proteinExistence type="predicted"/>
<evidence type="ECO:0000259" key="3">
    <source>
        <dbReference type="Pfam" id="PF07228"/>
    </source>
</evidence>
<feature type="domain" description="PPM-type phosphatase" evidence="3">
    <location>
        <begin position="199"/>
        <end position="289"/>
    </location>
</feature>
<dbReference type="PANTHER" id="PTHR43156">
    <property type="entry name" value="STAGE II SPORULATION PROTEIN E-RELATED"/>
    <property type="match status" value="1"/>
</dbReference>
<dbReference type="InterPro" id="IPR052016">
    <property type="entry name" value="Bact_Sigma-Reg"/>
</dbReference>
<dbReference type="Proteomes" id="UP001157109">
    <property type="component" value="Unassembled WGS sequence"/>
</dbReference>
<dbReference type="Pfam" id="PF07228">
    <property type="entry name" value="SpoIIE"/>
    <property type="match status" value="1"/>
</dbReference>
<gene>
    <name evidence="4" type="ORF">GCM10025862_06990</name>
</gene>
<protein>
    <recommendedName>
        <fullName evidence="3">PPM-type phosphatase domain-containing protein</fullName>
    </recommendedName>
</protein>
<keyword evidence="5" id="KW-1185">Reference proteome</keyword>
<dbReference type="InterPro" id="IPR001932">
    <property type="entry name" value="PPM-type_phosphatase-like_dom"/>
</dbReference>
<keyword evidence="1" id="KW-0378">Hydrolase</keyword>
<evidence type="ECO:0000313" key="5">
    <source>
        <dbReference type="Proteomes" id="UP001157109"/>
    </source>
</evidence>
<comment type="caution">
    <text evidence="4">The sequence shown here is derived from an EMBL/GenBank/DDBJ whole genome shotgun (WGS) entry which is preliminary data.</text>
</comment>
<feature type="transmembrane region" description="Helical" evidence="2">
    <location>
        <begin position="67"/>
        <end position="85"/>
    </location>
</feature>